<reference evidence="1" key="2">
    <citation type="submission" date="2021-03" db="UniProtKB">
        <authorList>
            <consortium name="EnsemblPlants"/>
        </authorList>
    </citation>
    <scope>IDENTIFICATION</scope>
</reference>
<dbReference type="EMBL" id="UZAU01000435">
    <property type="status" value="NOT_ANNOTATED_CDS"/>
    <property type="molecule type" value="Genomic_DNA"/>
</dbReference>
<name>A0A803PR32_CANSA</name>
<reference evidence="1" key="1">
    <citation type="submission" date="2018-11" db="EMBL/GenBank/DDBJ databases">
        <authorList>
            <person name="Grassa J C."/>
        </authorList>
    </citation>
    <scope>NUCLEOTIDE SEQUENCE [LARGE SCALE GENOMIC DNA]</scope>
</reference>
<keyword evidence="2" id="KW-1185">Reference proteome</keyword>
<dbReference type="Proteomes" id="UP000596661">
    <property type="component" value="Chromosome 5"/>
</dbReference>
<dbReference type="EnsemblPlants" id="evm.model.05.601">
    <property type="protein sequence ID" value="cds.evm.model.05.601"/>
    <property type="gene ID" value="evm.TU.05.601"/>
</dbReference>
<sequence length="242" mass="27025">MRGVLDTLPEGRRTSLVKEASQAKVSVTLARHTGQDPNLARTKQAYRAAPSTGPYIIELIAKGRAAQAGQAERPAEPEERVTYTEAEIDHIEEELAVSKPLPQKREPEVAWVSSPSTLTHARFKNLVVKKLARSLDTDLPGSVQHSCLRRGSNTCLPSSSYMPRWASRNLLFLKSVVTMKFGHTYARLKGFGVATKKKIEDLETQLSEMNKYLFAANNQVKELKQHIEDTPSTTKLEKDLEE</sequence>
<accession>A0A803PR32</accession>
<dbReference type="Gramene" id="evm.model.05.601">
    <property type="protein sequence ID" value="cds.evm.model.05.601"/>
    <property type="gene ID" value="evm.TU.05.601"/>
</dbReference>
<organism evidence="1 2">
    <name type="scientific">Cannabis sativa</name>
    <name type="common">Hemp</name>
    <name type="synonym">Marijuana</name>
    <dbReference type="NCBI Taxonomy" id="3483"/>
    <lineage>
        <taxon>Eukaryota</taxon>
        <taxon>Viridiplantae</taxon>
        <taxon>Streptophyta</taxon>
        <taxon>Embryophyta</taxon>
        <taxon>Tracheophyta</taxon>
        <taxon>Spermatophyta</taxon>
        <taxon>Magnoliopsida</taxon>
        <taxon>eudicotyledons</taxon>
        <taxon>Gunneridae</taxon>
        <taxon>Pentapetalae</taxon>
        <taxon>rosids</taxon>
        <taxon>fabids</taxon>
        <taxon>Rosales</taxon>
        <taxon>Cannabaceae</taxon>
        <taxon>Cannabis</taxon>
    </lineage>
</organism>
<proteinExistence type="predicted"/>
<evidence type="ECO:0000313" key="2">
    <source>
        <dbReference type="Proteomes" id="UP000596661"/>
    </source>
</evidence>
<protein>
    <submittedName>
        <fullName evidence="1">Uncharacterized protein</fullName>
    </submittedName>
</protein>
<evidence type="ECO:0000313" key="1">
    <source>
        <dbReference type="EnsemblPlants" id="cds.evm.model.05.601"/>
    </source>
</evidence>
<dbReference type="AlphaFoldDB" id="A0A803PR32"/>